<dbReference type="OrthoDB" id="9809999at2"/>
<dbReference type="AlphaFoldDB" id="D7CMK6"/>
<evidence type="ECO:0000259" key="1">
    <source>
        <dbReference type="Pfam" id="PF09818"/>
    </source>
</evidence>
<dbReference type="InterPro" id="IPR049069">
    <property type="entry name" value="MRB1590-like_C"/>
</dbReference>
<accession>D7CMK6</accession>
<dbReference type="STRING" id="643648.Slip_1168"/>
<dbReference type="SUPFAM" id="SSF52540">
    <property type="entry name" value="P-loop containing nucleoside triphosphate hydrolases"/>
    <property type="match status" value="1"/>
</dbReference>
<dbReference type="KEGG" id="slp:Slip_1168"/>
<dbReference type="Pfam" id="PF20446">
    <property type="entry name" value="ABC_N"/>
    <property type="match status" value="1"/>
</dbReference>
<dbReference type="Proteomes" id="UP000000378">
    <property type="component" value="Chromosome"/>
</dbReference>
<reference evidence="4 5" key="2">
    <citation type="journal article" date="2010" name="Stand. Genomic Sci.">
        <title>Complete genome sequence of Syntrophothermus lipocalidus type strain (TGB-C1).</title>
        <authorList>
            <person name="Djao O.D."/>
            <person name="Zhang X."/>
            <person name="Lucas S."/>
            <person name="Lapidus A."/>
            <person name="Del Rio T.G."/>
            <person name="Nolan M."/>
            <person name="Tice H."/>
            <person name="Cheng J.F."/>
            <person name="Han C."/>
            <person name="Tapia R."/>
            <person name="Goodwin L."/>
            <person name="Pitluck S."/>
            <person name="Liolios K."/>
            <person name="Ivanova N."/>
            <person name="Mavromatis K."/>
            <person name="Mikhailova N."/>
            <person name="Ovchinnikova G."/>
            <person name="Pati A."/>
            <person name="Brambilla E."/>
            <person name="Chen A."/>
            <person name="Palaniappan K."/>
            <person name="Land M."/>
            <person name="Hauser L."/>
            <person name="Chang Y.J."/>
            <person name="Jeffries C.D."/>
            <person name="Rohde M."/>
            <person name="Sikorski J."/>
            <person name="Spring S."/>
            <person name="Goker M."/>
            <person name="Detter J.C."/>
            <person name="Woyke T."/>
            <person name="Bristow J."/>
            <person name="Eisen J.A."/>
            <person name="Markowitz V."/>
            <person name="Hugenholtz P."/>
            <person name="Kyrpides N.C."/>
            <person name="Klenk H.P."/>
        </authorList>
    </citation>
    <scope>NUCLEOTIDE SEQUENCE [LARGE SCALE GENOMIC DNA]</scope>
    <source>
        <strain evidence="5">DSM 12680 / TGB-C1</strain>
    </source>
</reference>
<dbReference type="PANTHER" id="PTHR38149">
    <property type="entry name" value="ATPASE"/>
    <property type="match status" value="1"/>
</dbReference>
<keyword evidence="5" id="KW-1185">Reference proteome</keyword>
<reference evidence="5" key="1">
    <citation type="journal article" date="2010" name="Stand. Genomic Sci.">
        <title>Complete genome sequence of Syntrophothermus lipocalidus type strain (TGB-C1T).</title>
        <authorList>
            <consortium name="US DOE Joint Genome Institute (JGI-PGF)"/>
            <person name="Djao O."/>
            <person name="Zhang X."/>
            <person name="Lucas S."/>
            <person name="Lapidus A."/>
            <person name="Glavina Del Rio T."/>
            <person name="Nolan M."/>
            <person name="Tice H."/>
            <person name="Cheng J."/>
            <person name="Han C."/>
            <person name="Tapia R."/>
            <person name="Goodwin L."/>
            <person name="Pitluck S."/>
            <person name="Liolios K."/>
            <person name="Ivanova N."/>
            <person name="Mavromatis K."/>
            <person name="Mikhailova N."/>
            <person name="Ovchinnikova G."/>
            <person name="Pati A."/>
            <person name="Brambilla E."/>
            <person name="Chen A."/>
            <person name="Palaniappan K."/>
            <person name="Land M."/>
            <person name="Hauser L."/>
            <person name="Chang Y."/>
            <person name="Jeffries C."/>
            <person name="Rohde M."/>
            <person name="Sikorski J."/>
            <person name="Spring S."/>
            <person name="Goker M."/>
            <person name="Detter J."/>
            <person name="Woyke T."/>
            <person name="Bristow J."/>
            <person name="Eisen J."/>
            <person name="Markowitz V."/>
            <person name="Hugenholtz P."/>
            <person name="Kyrpides N."/>
            <person name="Klenk H."/>
        </authorList>
    </citation>
    <scope>NUCLEOTIDE SEQUENCE [LARGE SCALE GENOMIC DNA]</scope>
    <source>
        <strain evidence="5">DSM 12680 / TGB-C1</strain>
    </source>
</reference>
<dbReference type="InterPro" id="IPR046833">
    <property type="entry name" value="ABC_N"/>
</dbReference>
<proteinExistence type="predicted"/>
<dbReference type="PANTHER" id="PTHR38149:SF1">
    <property type="entry name" value="ATPASE"/>
    <property type="match status" value="1"/>
</dbReference>
<evidence type="ECO:0000259" key="3">
    <source>
        <dbReference type="Pfam" id="PF21117"/>
    </source>
</evidence>
<name>D7CMK6_SYNLT</name>
<feature type="domain" description="ATPase of the ABC class N-terminal" evidence="2">
    <location>
        <begin position="6"/>
        <end position="162"/>
    </location>
</feature>
<gene>
    <name evidence="4" type="ordered locus">Slip_1168</name>
</gene>
<organism evidence="4 5">
    <name type="scientific">Syntrophothermus lipocalidus (strain DSM 12680 / TGB-C1)</name>
    <dbReference type="NCBI Taxonomy" id="643648"/>
    <lineage>
        <taxon>Bacteria</taxon>
        <taxon>Bacillati</taxon>
        <taxon>Bacillota</taxon>
        <taxon>Clostridia</taxon>
        <taxon>Eubacteriales</taxon>
        <taxon>Syntrophomonadaceae</taxon>
        <taxon>Syntrophothermus</taxon>
    </lineage>
</organism>
<evidence type="ECO:0000259" key="2">
    <source>
        <dbReference type="Pfam" id="PF20446"/>
    </source>
</evidence>
<dbReference type="Pfam" id="PF09818">
    <property type="entry name" value="ABC_ATPase"/>
    <property type="match status" value="1"/>
</dbReference>
<feature type="domain" description="MRB1590-like C-terminal" evidence="3">
    <location>
        <begin position="469"/>
        <end position="570"/>
    </location>
</feature>
<dbReference type="InterPro" id="IPR027417">
    <property type="entry name" value="P-loop_NTPase"/>
</dbReference>
<dbReference type="HOGENOM" id="CLU_021720_2_0_9"/>
<evidence type="ECO:0000313" key="4">
    <source>
        <dbReference type="EMBL" id="ADI01941.1"/>
    </source>
</evidence>
<feature type="domain" description="ATPase of the ABC class C-terminal" evidence="1">
    <location>
        <begin position="170"/>
        <end position="442"/>
    </location>
</feature>
<dbReference type="InterPro" id="IPR046834">
    <property type="entry name" value="ABC_ATPase_C"/>
</dbReference>
<sequence>MLKKADLVKILSRIEGRGYKAYQEIRGSYEMGTHLLYIDHVQGDPFASPSRVRVQVPLSRAGFPDYLLDGIERKVALGDILARRAEMVIARLVKGRRGTGKSGMIHIDAGEQEVLPRTAVRIGTDYLEARISVGLPAAGRTVLGHEAASMLTEELGAVVEGTFFMNAWKEEELRRHVWMFEDQNWIRSQLKALGLVAFIGNGSVLPRKSGISNKPMTTSEVVRFFAPSTLEVVIDTKHHGPITGMGIPTGVTLIVGGGYHGKSTLLKAIERGIYNHIAGDGREWVITNPTAVKIRAEDGRYVQKVDITTFISNLPSGEPTSSFTTENASGSTSQAANIIEALEMGAEVLLLDEDTSATNFMIRDARMQMLVPKEKEPITPYIDRVQQLYREKGVSTIIVMGGAGDYFDVCDTVIMMDNYRPHDVTKEAKLTSRQLPTKRQPEVPGGLPACRQRVPLKESFNPFRGRKVKAEARGLHTVVFGELTIDLSLVEQIVDSSQTRAIADIILYCTRYVDGQRSLRQVLELVYEDITEKGLDVVSPFYGQHPGDLAFPRILETAAAINRMRTLRVKN</sequence>
<dbReference type="InterPro" id="IPR019195">
    <property type="entry name" value="ABC_ATPase_put"/>
</dbReference>
<dbReference type="RefSeq" id="WP_013175343.1">
    <property type="nucleotide sequence ID" value="NC_014220.1"/>
</dbReference>
<dbReference type="EMBL" id="CP002048">
    <property type="protein sequence ID" value="ADI01941.1"/>
    <property type="molecule type" value="Genomic_DNA"/>
</dbReference>
<dbReference type="Pfam" id="PF21117">
    <property type="entry name" value="MRB1590_C"/>
    <property type="match status" value="1"/>
</dbReference>
<evidence type="ECO:0000313" key="5">
    <source>
        <dbReference type="Proteomes" id="UP000000378"/>
    </source>
</evidence>
<dbReference type="eggNOG" id="COG3044">
    <property type="taxonomic scope" value="Bacteria"/>
</dbReference>
<protein>
    <submittedName>
        <fullName evidence="4">ABC transporter, ATPase, predicted</fullName>
    </submittedName>
</protein>
<dbReference type="Gene3D" id="3.40.50.300">
    <property type="entry name" value="P-loop containing nucleotide triphosphate hydrolases"/>
    <property type="match status" value="1"/>
</dbReference>